<gene>
    <name evidence="1" type="ORF">U0035_15590</name>
</gene>
<reference evidence="1 2" key="1">
    <citation type="submission" date="2023-12" db="EMBL/GenBank/DDBJ databases">
        <title>Genome sequencing and assembly of bacterial species from a model synthetic community.</title>
        <authorList>
            <person name="Hogle S.L."/>
        </authorList>
    </citation>
    <scope>NUCLEOTIDE SEQUENCE [LARGE SCALE GENOMIC DNA]</scope>
    <source>
        <strain evidence="1 2">HAMBI_3031</strain>
    </source>
</reference>
<name>A0ABZ0W4R0_9BACT</name>
<organism evidence="1 2">
    <name type="scientific">Niabella yanshanensis</name>
    <dbReference type="NCBI Taxonomy" id="577386"/>
    <lineage>
        <taxon>Bacteria</taxon>
        <taxon>Pseudomonadati</taxon>
        <taxon>Bacteroidota</taxon>
        <taxon>Chitinophagia</taxon>
        <taxon>Chitinophagales</taxon>
        <taxon>Chitinophagaceae</taxon>
        <taxon>Niabella</taxon>
    </lineage>
</organism>
<dbReference type="InterPro" id="IPR046525">
    <property type="entry name" value="DUF6702"/>
</dbReference>
<evidence type="ECO:0000313" key="1">
    <source>
        <dbReference type="EMBL" id="WQD37095.1"/>
    </source>
</evidence>
<dbReference type="EMBL" id="CP139960">
    <property type="protein sequence ID" value="WQD37095.1"/>
    <property type="molecule type" value="Genomic_DNA"/>
</dbReference>
<protein>
    <submittedName>
        <fullName evidence="1">DUF6702 family protein</fullName>
    </submittedName>
</protein>
<dbReference type="RefSeq" id="WP_114791813.1">
    <property type="nucleotide sequence ID" value="NZ_CP139960.1"/>
</dbReference>
<proteinExistence type="predicted"/>
<dbReference type="Pfam" id="PF20420">
    <property type="entry name" value="DUF6702"/>
    <property type="match status" value="1"/>
</dbReference>
<sequence length="167" mass="19303">MSVVLLLNKWLLGLFLFHANVHPYHVSATEMEYDAKSKRIEISTKIFTDDFENVLSKLYKQKTDLSNPRLKAEMTILVNKYITTHLSLKSGDKILAIKLYGWEIDHEAVYVYTIAEAGAFNIKSITVENKVLYDLFDDQVNIVHFIYKGNRKSAKLVHPDTRLSFSF</sequence>
<dbReference type="Proteomes" id="UP001325680">
    <property type="component" value="Chromosome"/>
</dbReference>
<evidence type="ECO:0000313" key="2">
    <source>
        <dbReference type="Proteomes" id="UP001325680"/>
    </source>
</evidence>
<keyword evidence="2" id="KW-1185">Reference proteome</keyword>
<accession>A0ABZ0W4R0</accession>